<comment type="caution">
    <text evidence="1">The sequence shown here is derived from an EMBL/GenBank/DDBJ whole genome shotgun (WGS) entry which is preliminary data.</text>
</comment>
<keyword evidence="2" id="KW-1185">Reference proteome</keyword>
<gene>
    <name evidence="1" type="ORF">BST27_17095</name>
</gene>
<dbReference type="STRING" id="28445.BHQ20_13665"/>
<proteinExistence type="predicted"/>
<accession>A0A1E3SE33</accession>
<protein>
    <submittedName>
        <fullName evidence="1">Uncharacterized protein</fullName>
    </submittedName>
</protein>
<dbReference type="AlphaFoldDB" id="A0A1E3SE33"/>
<dbReference type="EMBL" id="MVHT01000047">
    <property type="protein sequence ID" value="ORB01731.1"/>
    <property type="molecule type" value="Genomic_DNA"/>
</dbReference>
<evidence type="ECO:0000313" key="1">
    <source>
        <dbReference type="EMBL" id="ORB01731.1"/>
    </source>
</evidence>
<sequence>MSESAAHYRVTITASVGRGRLRKLRSCDLIDPTAVDVMHRWQVWRGWRREQQVRGQSLGARLSAASQTKSPIRWDRDTPEGSVFDLPEGITNGLLIPKRTLFTICDALHADNRTAIDVDDLKRIVSQQGARLAELHLLAEPARRHATEALYHQIAKALY</sequence>
<dbReference type="Proteomes" id="UP000192739">
    <property type="component" value="Unassembled WGS sequence"/>
</dbReference>
<name>A0A1E3SE33_MYCIE</name>
<organism evidence="1 2">
    <name type="scientific">Mycobacterium intermedium</name>
    <dbReference type="NCBI Taxonomy" id="28445"/>
    <lineage>
        <taxon>Bacteria</taxon>
        <taxon>Bacillati</taxon>
        <taxon>Actinomycetota</taxon>
        <taxon>Actinomycetes</taxon>
        <taxon>Mycobacteriales</taxon>
        <taxon>Mycobacteriaceae</taxon>
        <taxon>Mycobacterium</taxon>
        <taxon>Mycobacterium simiae complex</taxon>
    </lineage>
</organism>
<reference evidence="1 2" key="1">
    <citation type="submission" date="2017-02" db="EMBL/GenBank/DDBJ databases">
        <title>The new phylogeny of genus Mycobacterium.</title>
        <authorList>
            <person name="Tortoli E."/>
            <person name="Trovato A."/>
            <person name="Cirillo D.M."/>
        </authorList>
    </citation>
    <scope>NUCLEOTIDE SEQUENCE [LARGE SCALE GENOMIC DNA]</scope>
    <source>
        <strain evidence="1 2">DSM 44049</strain>
    </source>
</reference>
<dbReference type="RefSeq" id="WP_069419677.1">
    <property type="nucleotide sequence ID" value="NZ_CBCRZH010000043.1"/>
</dbReference>
<evidence type="ECO:0000313" key="2">
    <source>
        <dbReference type="Proteomes" id="UP000192739"/>
    </source>
</evidence>